<accession>A0A9W9TXD1</accession>
<evidence type="ECO:0000256" key="5">
    <source>
        <dbReference type="ARBA" id="ARBA00023033"/>
    </source>
</evidence>
<dbReference type="GO" id="GO:0071949">
    <property type="term" value="F:FAD binding"/>
    <property type="evidence" value="ECO:0007669"/>
    <property type="project" value="InterPro"/>
</dbReference>
<keyword evidence="3" id="KW-0274">FAD</keyword>
<dbReference type="GeneID" id="83198355"/>
<dbReference type="GO" id="GO:0004497">
    <property type="term" value="F:monooxygenase activity"/>
    <property type="evidence" value="ECO:0007669"/>
    <property type="project" value="UniProtKB-KW"/>
</dbReference>
<dbReference type="InterPro" id="IPR002938">
    <property type="entry name" value="FAD-bd"/>
</dbReference>
<dbReference type="InterPro" id="IPR050493">
    <property type="entry name" value="FAD-dep_Monooxygenase_BioMet"/>
</dbReference>
<dbReference type="OrthoDB" id="420606at2759"/>
<evidence type="ECO:0000256" key="4">
    <source>
        <dbReference type="ARBA" id="ARBA00023002"/>
    </source>
</evidence>
<dbReference type="InterPro" id="IPR036188">
    <property type="entry name" value="FAD/NAD-bd_sf"/>
</dbReference>
<dbReference type="PANTHER" id="PTHR13789:SF306">
    <property type="entry name" value="HYDROXYLASE, PUTATIVE-RELATED"/>
    <property type="match status" value="1"/>
</dbReference>
<dbReference type="FunFam" id="3.50.50.60:FF:000115">
    <property type="entry name" value="Salicylate hydroxylase, putative"/>
    <property type="match status" value="1"/>
</dbReference>
<dbReference type="PANTHER" id="PTHR13789">
    <property type="entry name" value="MONOOXYGENASE"/>
    <property type="match status" value="1"/>
</dbReference>
<gene>
    <name evidence="7" type="ORF">N7468_001755</name>
</gene>
<evidence type="ECO:0000256" key="2">
    <source>
        <dbReference type="ARBA" id="ARBA00022630"/>
    </source>
</evidence>
<dbReference type="Pfam" id="PF01494">
    <property type="entry name" value="FAD_binding_3"/>
    <property type="match status" value="1"/>
</dbReference>
<dbReference type="Proteomes" id="UP001150941">
    <property type="component" value="Unassembled WGS sequence"/>
</dbReference>
<reference evidence="7" key="2">
    <citation type="journal article" date="2023" name="IMA Fungus">
        <title>Comparative genomic study of the Penicillium genus elucidates a diverse pangenome and 15 lateral gene transfer events.</title>
        <authorList>
            <person name="Petersen C."/>
            <person name="Sorensen T."/>
            <person name="Nielsen M.R."/>
            <person name="Sondergaard T.E."/>
            <person name="Sorensen J.L."/>
            <person name="Fitzpatrick D.A."/>
            <person name="Frisvad J.C."/>
            <person name="Nielsen K.L."/>
        </authorList>
    </citation>
    <scope>NUCLEOTIDE SEQUENCE</scope>
    <source>
        <strain evidence="7">IBT 19713</strain>
    </source>
</reference>
<evidence type="ECO:0000256" key="3">
    <source>
        <dbReference type="ARBA" id="ARBA00022827"/>
    </source>
</evidence>
<comment type="similarity">
    <text evidence="1">Belongs to the paxM FAD-dependent monooxygenase family.</text>
</comment>
<comment type="caution">
    <text evidence="7">The sequence shown here is derived from an EMBL/GenBank/DDBJ whole genome shotgun (WGS) entry which is preliminary data.</text>
</comment>
<evidence type="ECO:0000313" key="8">
    <source>
        <dbReference type="Proteomes" id="UP001150941"/>
    </source>
</evidence>
<dbReference type="SUPFAM" id="SSF51905">
    <property type="entry name" value="FAD/NAD(P)-binding domain"/>
    <property type="match status" value="1"/>
</dbReference>
<dbReference type="Gene3D" id="3.50.50.60">
    <property type="entry name" value="FAD/NAD(P)-binding domain"/>
    <property type="match status" value="1"/>
</dbReference>
<keyword evidence="8" id="KW-1185">Reference proteome</keyword>
<keyword evidence="2" id="KW-0285">Flavoprotein</keyword>
<name>A0A9W9TXD1_9EURO</name>
<keyword evidence="4" id="KW-0560">Oxidoreductase</keyword>
<evidence type="ECO:0000256" key="1">
    <source>
        <dbReference type="ARBA" id="ARBA00007992"/>
    </source>
</evidence>
<dbReference type="AlphaFoldDB" id="A0A9W9TXD1"/>
<evidence type="ECO:0000313" key="7">
    <source>
        <dbReference type="EMBL" id="KAJ5246772.1"/>
    </source>
</evidence>
<keyword evidence="5" id="KW-0503">Monooxygenase</keyword>
<evidence type="ECO:0000259" key="6">
    <source>
        <dbReference type="Pfam" id="PF01494"/>
    </source>
</evidence>
<sequence length="481" mass="52560">MESNGVSLHPHDAAALDVSPVPHLATAGASALQMPTYPSNCLEFARPFLAPETQTSESVHKAKVPLKIILVGAGLGGLATAIALAQSGHNVTVFEQTPVLGEVGAGIQIPSNSTRILFKLGLEPYLRPYVTEPESISFRRWQTGNVIGKTKLIPEFTDNFDAPYYVIHRAHFHSALCQKVQDMGIEIKLGARVEDYNPAAGSITLADGTIYTGDLVIAADGIKSVARKIILGGEDMAFRKPGFAAYRATVDVERMRNDPEVSWILEKPALNIWIGDSRHVMTYTIGAGKAFNMVLSHPDGTDPTTWNPLKAVEDMKTEFANWDPVLTKLIGLVEKTLKWPLISGSVLDKWVSEKLVILGDAAHAMLPYMSQGAAMAVEDGVALARSLSKVDSKEQLAKSLSIFEKVRMQRAGQMQEASLLNSHLWHFADGPMQEARDAAMIPEVKGIPFSHSPNQWSDPATQMWCYGYDTEKAIDEAWEKT</sequence>
<dbReference type="RefSeq" id="XP_058334193.1">
    <property type="nucleotide sequence ID" value="XM_058471052.1"/>
</dbReference>
<dbReference type="PRINTS" id="PR00420">
    <property type="entry name" value="RNGMNOXGNASE"/>
</dbReference>
<proteinExistence type="inferred from homology"/>
<dbReference type="SUPFAM" id="SSF54373">
    <property type="entry name" value="FAD-linked reductases, C-terminal domain"/>
    <property type="match status" value="1"/>
</dbReference>
<reference evidence="7" key="1">
    <citation type="submission" date="2022-11" db="EMBL/GenBank/DDBJ databases">
        <authorList>
            <person name="Petersen C."/>
        </authorList>
    </citation>
    <scope>NUCLEOTIDE SEQUENCE</scope>
    <source>
        <strain evidence="7">IBT 19713</strain>
    </source>
</reference>
<dbReference type="EMBL" id="JAPQKS010000002">
    <property type="protein sequence ID" value="KAJ5246772.1"/>
    <property type="molecule type" value="Genomic_DNA"/>
</dbReference>
<protein>
    <recommendedName>
        <fullName evidence="6">FAD-binding domain-containing protein</fullName>
    </recommendedName>
</protein>
<feature type="domain" description="FAD-binding" evidence="6">
    <location>
        <begin position="67"/>
        <end position="416"/>
    </location>
</feature>
<organism evidence="7 8">
    <name type="scientific">Penicillium chermesinum</name>
    <dbReference type="NCBI Taxonomy" id="63820"/>
    <lineage>
        <taxon>Eukaryota</taxon>
        <taxon>Fungi</taxon>
        <taxon>Dikarya</taxon>
        <taxon>Ascomycota</taxon>
        <taxon>Pezizomycotina</taxon>
        <taxon>Eurotiomycetes</taxon>
        <taxon>Eurotiomycetidae</taxon>
        <taxon>Eurotiales</taxon>
        <taxon>Aspergillaceae</taxon>
        <taxon>Penicillium</taxon>
    </lineage>
</organism>